<feature type="coiled-coil region" evidence="9">
    <location>
        <begin position="876"/>
        <end position="903"/>
    </location>
</feature>
<dbReference type="InterPro" id="IPR024704">
    <property type="entry name" value="SMC"/>
</dbReference>
<accession>A0A2V2VAM6</accession>
<dbReference type="GO" id="GO:0051301">
    <property type="term" value="P:cell division"/>
    <property type="evidence" value="ECO:0007669"/>
    <property type="project" value="UniProtKB-KW"/>
</dbReference>
<dbReference type="SMART" id="SM00968">
    <property type="entry name" value="SMC_hinge"/>
    <property type="match status" value="1"/>
</dbReference>
<dbReference type="SUPFAM" id="SSF52540">
    <property type="entry name" value="P-loop containing nucleoside triphosphate hydrolases"/>
    <property type="match status" value="1"/>
</dbReference>
<evidence type="ECO:0000256" key="3">
    <source>
        <dbReference type="ARBA" id="ARBA00022618"/>
    </source>
</evidence>
<dbReference type="SUPFAM" id="SSF75553">
    <property type="entry name" value="Smc hinge domain"/>
    <property type="match status" value="1"/>
</dbReference>
<dbReference type="InterPro" id="IPR036277">
    <property type="entry name" value="SMC_hinge_sf"/>
</dbReference>
<dbReference type="VEuPathDB" id="TriTrypDB:ECC02_000752"/>
<feature type="coiled-coil region" evidence="9">
    <location>
        <begin position="985"/>
        <end position="1022"/>
    </location>
</feature>
<evidence type="ECO:0000256" key="4">
    <source>
        <dbReference type="ARBA" id="ARBA00022776"/>
    </source>
</evidence>
<dbReference type="CDD" id="cd03272">
    <property type="entry name" value="ABC_SMC3_euk"/>
    <property type="match status" value="1"/>
</dbReference>
<dbReference type="Gene3D" id="1.20.1060.20">
    <property type="match status" value="1"/>
</dbReference>
<keyword evidence="4" id="KW-0498">Mitosis</keyword>
<dbReference type="Gene3D" id="3.40.50.300">
    <property type="entry name" value="P-loop containing nucleotide triphosphate hydrolases"/>
    <property type="match status" value="2"/>
</dbReference>
<dbReference type="GO" id="GO:0005694">
    <property type="term" value="C:chromosome"/>
    <property type="evidence" value="ECO:0007669"/>
    <property type="project" value="InterPro"/>
</dbReference>
<evidence type="ECO:0000313" key="12">
    <source>
        <dbReference type="Proteomes" id="UP000246121"/>
    </source>
</evidence>
<dbReference type="VEuPathDB" id="TriTrypDB:BCY84_10591"/>
<dbReference type="InterPro" id="IPR027417">
    <property type="entry name" value="P-loop_NTPase"/>
</dbReference>
<dbReference type="VEuPathDB" id="TriTrypDB:TcBrA4_0114050"/>
<dbReference type="GO" id="GO:0005634">
    <property type="term" value="C:nucleus"/>
    <property type="evidence" value="ECO:0007669"/>
    <property type="project" value="UniProtKB-SubCell"/>
</dbReference>
<sequence length="1200" mass="137586">MHIKNILISGFRSYRDQSFQVDLSPKNNVIVGKNGSGKSNFFAAVQFVLSEKYTTLTAAERKELFHAGSGRPALSIFVEIIFDNSDGRLIIPGRAEEKEVRIRRTLGLKQDEFRVNDRRFTATEVRQLLESAGFSSSNPYYIVEQGKIVNMANMSDEERCQLIKDVAGTRVYEARRKESEEILEETSGKYRKIEDSIDQLQKRLTELEAETAELKSLQEIERERKCVEYSIFFLELANAKECLQKLDEERSKYVSTLNEQRDAENNTNSSIEIEEKNIRNCAQRITHLEGEMQTLEREATKLNSKKAIAQLDVADATNSISRNESERLALQKEVENLEKNAEKVKKDLELSRNNLNQHQRTTDHKSNELASLEKKLEALLAKRGRRKLFKNKKERDVWLAGEIERNRNTIEAHRKEITRINKSIEDINNRIHEEDKNQKEKEAATKKVETKLADHETRRGRAITVRNTLNLDRRNLWQKVNEQEIIVQRLQDEWSRSRHQLERAVRHDTRQGIQSLREVLHELADEKLTNAVHGQLIELIDVGRGYETAVEVTAGNALFNVVIDSFDVGALILDQINLRKKPGRISFFPLDTCKSEPIRFDGKEGCSSLMEHISCNPRFKGVVAKVFGKTAIVSSMEEGSKFVKEYNCDAVTMEGDQISRKGGITGGYLESRNSRLLSFNNEKKLSERLANEKTLLENLCQEVAVVEQKITDAMNEIESLRGEASRAENDADADLRDARLHDERKVRLEKHREQLLETRKSLEKGMADANSSLELLQQEAREDFVSSWGGKEESHLESVITEVDKTREDLSALQLQRVQITTEVQLLEDTLQNITRRLNIARDRIRELLWVNTNNQTLTREQGNVDAEISLVSARIETVRQSIAETTNEKMASEEKLEVLKNKQFASARAVQERRDNDEKKQIQRTLLVQRRDDAMEKIRKLGIVPKDASKYSGQSLGMLMYRLKENNEKLKKYSHVNRKAVDQYSSLMETKNELVGQKEILQNELKSIHDLMEHLDKKKDEAVERTFKQMQYQFEVVFKEIVATEDCHGELQLVRSAAKKNAGEDPYIGARICVSFGLGNAITDLGQLSGGQKSLVALALIFAIQRCDPAPFYLFDEIDAALDAEYRSSVAKLILKDSENCQFITSTFKTEMLEAADRVLGVFFHNKTSRIQSISLEEGVKLLKQAAFEERKRAREIEE</sequence>
<proteinExistence type="inferred from homology"/>
<dbReference type="Proteomes" id="UP000246121">
    <property type="component" value="Unassembled WGS sequence"/>
</dbReference>
<keyword evidence="6 8" id="KW-0539">Nucleus</keyword>
<feature type="domain" description="SMC hinge" evidence="10">
    <location>
        <begin position="530"/>
        <end position="643"/>
    </location>
</feature>
<dbReference type="VEuPathDB" id="TriTrypDB:TCSYLVIO_010519"/>
<dbReference type="Gene3D" id="3.30.70.1620">
    <property type="match status" value="1"/>
</dbReference>
<feature type="coiled-coil region" evidence="9">
    <location>
        <begin position="682"/>
        <end position="844"/>
    </location>
</feature>
<dbReference type="AlphaFoldDB" id="A0A2V2VAM6"/>
<evidence type="ECO:0000256" key="8">
    <source>
        <dbReference type="PIRNR" id="PIRNR005719"/>
    </source>
</evidence>
<name>A0A2V2VAM6_TRYCR</name>
<protein>
    <recommendedName>
        <fullName evidence="8">Structural maintenance of chromosomes protein</fullName>
    </recommendedName>
</protein>
<dbReference type="InterPro" id="IPR010935">
    <property type="entry name" value="SMC_hinge"/>
</dbReference>
<gene>
    <name evidence="11" type="ORF">C4B63_31g46</name>
</gene>
<organism evidence="11 12">
    <name type="scientific">Trypanosoma cruzi</name>
    <dbReference type="NCBI Taxonomy" id="5693"/>
    <lineage>
        <taxon>Eukaryota</taxon>
        <taxon>Discoba</taxon>
        <taxon>Euglenozoa</taxon>
        <taxon>Kinetoplastea</taxon>
        <taxon>Metakinetoplastina</taxon>
        <taxon>Trypanosomatida</taxon>
        <taxon>Trypanosomatidae</taxon>
        <taxon>Trypanosoma</taxon>
        <taxon>Schizotrypanum</taxon>
    </lineage>
</organism>
<dbReference type="VEuPathDB" id="TriTrypDB:Tc_MARK_8886"/>
<comment type="caution">
    <text evidence="11">The sequence shown here is derived from an EMBL/GenBank/DDBJ whole genome shotgun (WGS) entry which is preliminary data.</text>
</comment>
<dbReference type="VEuPathDB" id="TriTrypDB:TcG_03996"/>
<evidence type="ECO:0000256" key="6">
    <source>
        <dbReference type="ARBA" id="ARBA00023242"/>
    </source>
</evidence>
<evidence type="ECO:0000313" key="11">
    <source>
        <dbReference type="EMBL" id="PWU93440.1"/>
    </source>
</evidence>
<reference evidence="11 12" key="1">
    <citation type="journal article" date="2018" name="Microb. Genom.">
        <title>Expanding an expanded genome: long-read sequencing of Trypanosoma cruzi.</title>
        <authorList>
            <person name="Berna L."/>
            <person name="Rodriguez M."/>
            <person name="Chiribao M.L."/>
            <person name="Parodi-Talice A."/>
            <person name="Pita S."/>
            <person name="Rijo G."/>
            <person name="Alvarez-Valin F."/>
            <person name="Robello C."/>
        </authorList>
    </citation>
    <scope>NUCLEOTIDE SEQUENCE [LARGE SCALE GENOMIC DNA]</scope>
    <source>
        <strain evidence="11 12">Dm28c</strain>
    </source>
</reference>
<dbReference type="VEuPathDB" id="TriTrypDB:C4B63_31g46"/>
<dbReference type="Pfam" id="PF02463">
    <property type="entry name" value="SMC_N"/>
    <property type="match status" value="1"/>
</dbReference>
<dbReference type="FunFam" id="3.40.50.300:FF:000424">
    <property type="entry name" value="Structural maintenance of chromosomes 3"/>
    <property type="match status" value="1"/>
</dbReference>
<evidence type="ECO:0000256" key="1">
    <source>
        <dbReference type="ARBA" id="ARBA00004123"/>
    </source>
</evidence>
<dbReference type="VEuPathDB" id="TriTrypDB:TcCL_NonESM06787"/>
<evidence type="ECO:0000256" key="2">
    <source>
        <dbReference type="ARBA" id="ARBA00005917"/>
    </source>
</evidence>
<keyword evidence="5 9" id="KW-0175">Coiled coil</keyword>
<evidence type="ECO:0000259" key="10">
    <source>
        <dbReference type="SMART" id="SM00968"/>
    </source>
</evidence>
<dbReference type="VEuPathDB" id="TriTrypDB:TcCLB.511649.70"/>
<feature type="coiled-coil region" evidence="9">
    <location>
        <begin position="410"/>
        <end position="444"/>
    </location>
</feature>
<dbReference type="EMBL" id="PRFA01000031">
    <property type="protein sequence ID" value="PWU93440.1"/>
    <property type="molecule type" value="Genomic_DNA"/>
</dbReference>
<dbReference type="VEuPathDB" id="TriTrypDB:TcYC6_0066360"/>
<dbReference type="GO" id="GO:0005524">
    <property type="term" value="F:ATP binding"/>
    <property type="evidence" value="ECO:0007669"/>
    <property type="project" value="InterPro"/>
</dbReference>
<dbReference type="GO" id="GO:0051276">
    <property type="term" value="P:chromosome organization"/>
    <property type="evidence" value="ECO:0007669"/>
    <property type="project" value="InterPro"/>
</dbReference>
<evidence type="ECO:0000256" key="9">
    <source>
        <dbReference type="SAM" id="Coils"/>
    </source>
</evidence>
<dbReference type="VEuPathDB" id="TriTrypDB:TcCLB.507813.10"/>
<dbReference type="InterPro" id="IPR003395">
    <property type="entry name" value="RecF/RecN/SMC_N"/>
</dbReference>
<dbReference type="GO" id="GO:0016887">
    <property type="term" value="F:ATP hydrolysis activity"/>
    <property type="evidence" value="ECO:0007669"/>
    <property type="project" value="InterPro"/>
</dbReference>
<evidence type="ECO:0000256" key="7">
    <source>
        <dbReference type="ARBA" id="ARBA00023306"/>
    </source>
</evidence>
<comment type="similarity">
    <text evidence="2">Belongs to the SMC family. SMC3 subfamily.</text>
</comment>
<dbReference type="Pfam" id="PF06470">
    <property type="entry name" value="SMC_hinge"/>
    <property type="match status" value="1"/>
</dbReference>
<comment type="subcellular location">
    <subcellularLocation>
        <location evidence="1 8">Nucleus</location>
    </subcellularLocation>
</comment>
<dbReference type="PIRSF" id="PIRSF005719">
    <property type="entry name" value="SMC"/>
    <property type="match status" value="1"/>
</dbReference>
<feature type="coiled-coil region" evidence="9">
    <location>
        <begin position="183"/>
        <end position="382"/>
    </location>
</feature>
<dbReference type="VEuPathDB" id="TriTrypDB:TcCLB.503531.49"/>
<dbReference type="InterPro" id="IPR041741">
    <property type="entry name" value="SMC3_ABC_euk"/>
</dbReference>
<dbReference type="PANTHER" id="PTHR43977">
    <property type="entry name" value="STRUCTURAL MAINTENANCE OF CHROMOSOMES PROTEIN 3"/>
    <property type="match status" value="1"/>
</dbReference>
<dbReference type="VEuPathDB" id="TriTrypDB:TCDM_06168"/>
<keyword evidence="7" id="KW-0131">Cell cycle</keyword>
<keyword evidence="3" id="KW-0132">Cell division</keyword>
<dbReference type="VEuPathDB" id="TriTrypDB:C3747_31g139"/>
<evidence type="ECO:0000256" key="5">
    <source>
        <dbReference type="ARBA" id="ARBA00023054"/>
    </source>
</evidence>